<gene>
    <name evidence="2" type="ORF">PPNO1_LOCUS5369</name>
</gene>
<name>A0A9P1H2Y4_9PEZI</name>
<evidence type="ECO:0000313" key="3">
    <source>
        <dbReference type="Proteomes" id="UP000838763"/>
    </source>
</evidence>
<comment type="caution">
    <text evidence="2">The sequence shown here is derived from an EMBL/GenBank/DDBJ whole genome shotgun (WGS) entry which is preliminary data.</text>
</comment>
<feature type="signal peptide" evidence="1">
    <location>
        <begin position="1"/>
        <end position="20"/>
    </location>
</feature>
<dbReference type="Proteomes" id="UP000838763">
    <property type="component" value="Unassembled WGS sequence"/>
</dbReference>
<dbReference type="OrthoDB" id="10319818at2759"/>
<organism evidence="2 3">
    <name type="scientific">Parascedosporium putredinis</name>
    <dbReference type="NCBI Taxonomy" id="1442378"/>
    <lineage>
        <taxon>Eukaryota</taxon>
        <taxon>Fungi</taxon>
        <taxon>Dikarya</taxon>
        <taxon>Ascomycota</taxon>
        <taxon>Pezizomycotina</taxon>
        <taxon>Sordariomycetes</taxon>
        <taxon>Hypocreomycetidae</taxon>
        <taxon>Microascales</taxon>
        <taxon>Microascaceae</taxon>
        <taxon>Parascedosporium</taxon>
    </lineage>
</organism>
<evidence type="ECO:0000256" key="1">
    <source>
        <dbReference type="SAM" id="SignalP"/>
    </source>
</evidence>
<proteinExistence type="predicted"/>
<dbReference type="AlphaFoldDB" id="A0A9P1H2Y4"/>
<dbReference type="EMBL" id="CALLCH030000012">
    <property type="protein sequence ID" value="CAI4215662.1"/>
    <property type="molecule type" value="Genomic_DNA"/>
</dbReference>
<keyword evidence="3" id="KW-1185">Reference proteome</keyword>
<protein>
    <submittedName>
        <fullName evidence="2">Uncharacterized protein</fullName>
    </submittedName>
</protein>
<accession>A0A9P1H2Y4</accession>
<sequence>MHLPLSLAGLVAVMLTQVAASPLLSAAAARRQSAGCTVTIGACPNGSLIELELTECACACLANSCDELYPLVR</sequence>
<reference evidence="2" key="1">
    <citation type="submission" date="2022-11" db="EMBL/GenBank/DDBJ databases">
        <authorList>
            <person name="Scott C."/>
            <person name="Bruce N."/>
        </authorList>
    </citation>
    <scope>NUCLEOTIDE SEQUENCE</scope>
</reference>
<feature type="chain" id="PRO_5040334693" evidence="1">
    <location>
        <begin position="21"/>
        <end position="73"/>
    </location>
</feature>
<keyword evidence="1" id="KW-0732">Signal</keyword>
<evidence type="ECO:0000313" key="2">
    <source>
        <dbReference type="EMBL" id="CAI4215662.1"/>
    </source>
</evidence>